<proteinExistence type="inferred from homology"/>
<accession>A0A2V5K0I0</accession>
<keyword evidence="4 6" id="KW-1133">Transmembrane helix</keyword>
<keyword evidence="8" id="KW-1185">Reference proteome</keyword>
<sequence length="341" mass="38572">MPTNPFFQSKGFQRLLVMAFIVLVLFAMRSVINIILITFIITYLMDRLESNITRFASRWFRLNRKLVVIVLYALVVIGLGIGLYRYFPKIVMQISQLLKLVNEFYKHPPQESEWFGYLFNALKDVEISKYVEQGVEVLYKYVTNIGKLSFSIVISLILSLFFLLEKERIIAFTSKFKRSKVSAIYSELAYFASRFVRSFGKVIEAQFLIAAVNCVLSVIALWIMGFPQLLGLGLMIFLLGLIPVAGVIISLIPLCTIAYSLGGITLVLSVVVMIVVIHAIESYILNPNLMSSKTNLPVFYTFIVLVLSEHFLGVWGLIIGIPIFMFLLDVLGVTEDGTKQG</sequence>
<feature type="transmembrane region" description="Helical" evidence="6">
    <location>
        <begin position="15"/>
        <end position="45"/>
    </location>
</feature>
<dbReference type="GO" id="GO:0016020">
    <property type="term" value="C:membrane"/>
    <property type="evidence" value="ECO:0007669"/>
    <property type="project" value="UniProtKB-SubCell"/>
</dbReference>
<dbReference type="RefSeq" id="WP_110842006.1">
    <property type="nucleotide sequence ID" value="NZ_QJVJ01000009.1"/>
</dbReference>
<dbReference type="Pfam" id="PF01594">
    <property type="entry name" value="AI-2E_transport"/>
    <property type="match status" value="1"/>
</dbReference>
<dbReference type="OrthoDB" id="9772136at2"/>
<feature type="transmembrane region" description="Helical" evidence="6">
    <location>
        <begin position="145"/>
        <end position="164"/>
    </location>
</feature>
<organism evidence="7 8">
    <name type="scientific">Paenibacillus flagellatus</name>
    <dbReference type="NCBI Taxonomy" id="2211139"/>
    <lineage>
        <taxon>Bacteria</taxon>
        <taxon>Bacillati</taxon>
        <taxon>Bacillota</taxon>
        <taxon>Bacilli</taxon>
        <taxon>Bacillales</taxon>
        <taxon>Paenibacillaceae</taxon>
        <taxon>Paenibacillus</taxon>
    </lineage>
</organism>
<dbReference type="AlphaFoldDB" id="A0A2V5K0I0"/>
<evidence type="ECO:0000256" key="5">
    <source>
        <dbReference type="ARBA" id="ARBA00023136"/>
    </source>
</evidence>
<feature type="transmembrane region" description="Helical" evidence="6">
    <location>
        <begin position="300"/>
        <end position="328"/>
    </location>
</feature>
<gene>
    <name evidence="7" type="ORF">DLM86_20960</name>
</gene>
<dbReference type="InterPro" id="IPR002549">
    <property type="entry name" value="AI-2E-like"/>
</dbReference>
<feature type="transmembrane region" description="Helical" evidence="6">
    <location>
        <begin position="229"/>
        <end position="252"/>
    </location>
</feature>
<feature type="transmembrane region" description="Helical" evidence="6">
    <location>
        <begin position="66"/>
        <end position="87"/>
    </location>
</feature>
<evidence type="ECO:0000256" key="2">
    <source>
        <dbReference type="ARBA" id="ARBA00009773"/>
    </source>
</evidence>
<feature type="transmembrane region" description="Helical" evidence="6">
    <location>
        <begin position="202"/>
        <end position="223"/>
    </location>
</feature>
<evidence type="ECO:0000256" key="4">
    <source>
        <dbReference type="ARBA" id="ARBA00022989"/>
    </source>
</evidence>
<evidence type="ECO:0000256" key="6">
    <source>
        <dbReference type="SAM" id="Phobius"/>
    </source>
</evidence>
<reference evidence="7 8" key="1">
    <citation type="submission" date="2018-05" db="EMBL/GenBank/DDBJ databases">
        <title>Paenibacillus flagellatus sp. nov., isolated from selenium mineral soil.</title>
        <authorList>
            <person name="Dai X."/>
        </authorList>
    </citation>
    <scope>NUCLEOTIDE SEQUENCE [LARGE SCALE GENOMIC DNA]</scope>
    <source>
        <strain evidence="7 8">DXL2</strain>
    </source>
</reference>
<dbReference type="EMBL" id="QJVJ01000009">
    <property type="protein sequence ID" value="PYI52638.1"/>
    <property type="molecule type" value="Genomic_DNA"/>
</dbReference>
<evidence type="ECO:0000313" key="8">
    <source>
        <dbReference type="Proteomes" id="UP000247476"/>
    </source>
</evidence>
<feature type="transmembrane region" description="Helical" evidence="6">
    <location>
        <begin position="259"/>
        <end position="280"/>
    </location>
</feature>
<comment type="subcellular location">
    <subcellularLocation>
        <location evidence="1">Membrane</location>
        <topology evidence="1">Multi-pass membrane protein</topology>
    </subcellularLocation>
</comment>
<evidence type="ECO:0000256" key="1">
    <source>
        <dbReference type="ARBA" id="ARBA00004141"/>
    </source>
</evidence>
<protein>
    <submittedName>
        <fullName evidence="7">AI-2E family transporter</fullName>
    </submittedName>
</protein>
<dbReference type="GO" id="GO:0055085">
    <property type="term" value="P:transmembrane transport"/>
    <property type="evidence" value="ECO:0007669"/>
    <property type="project" value="TreeGrafter"/>
</dbReference>
<dbReference type="PANTHER" id="PTHR21716:SF62">
    <property type="entry name" value="TRANSPORT PROTEIN YDBI-RELATED"/>
    <property type="match status" value="1"/>
</dbReference>
<dbReference type="Proteomes" id="UP000247476">
    <property type="component" value="Unassembled WGS sequence"/>
</dbReference>
<dbReference type="PANTHER" id="PTHR21716">
    <property type="entry name" value="TRANSMEMBRANE PROTEIN"/>
    <property type="match status" value="1"/>
</dbReference>
<keyword evidence="5 6" id="KW-0472">Membrane</keyword>
<keyword evidence="3 6" id="KW-0812">Transmembrane</keyword>
<comment type="similarity">
    <text evidence="2">Belongs to the autoinducer-2 exporter (AI-2E) (TC 2.A.86) family.</text>
</comment>
<name>A0A2V5K0I0_9BACL</name>
<evidence type="ECO:0000256" key="3">
    <source>
        <dbReference type="ARBA" id="ARBA00022692"/>
    </source>
</evidence>
<evidence type="ECO:0000313" key="7">
    <source>
        <dbReference type="EMBL" id="PYI52638.1"/>
    </source>
</evidence>
<comment type="caution">
    <text evidence="7">The sequence shown here is derived from an EMBL/GenBank/DDBJ whole genome shotgun (WGS) entry which is preliminary data.</text>
</comment>